<feature type="transmembrane region" description="Helical" evidence="8">
    <location>
        <begin position="114"/>
        <end position="138"/>
    </location>
</feature>
<sequence>MRIVVFAFALAALAWAQEHIPTPTVSSLSHTTPKTWASSQATYTPLLSSYLAPLTRYTTITSGTVIYRVAVTPKSYTTVTSDGRVWTARITSVPQATATGQSASSHDSHNTMTIVLSVIFSFIGAIVLIMAVMFAMRVRAQRRARNRRSWAMRPGGWINDSKDKDSYAFDTVPPESKAKAYDPKSSQCTLVDVGKAQAGSLGRPRGKAADWLDAVAHKSPGHSARLHPPSSTMDQNDDYETLLELTAQFQLMDLEELKAGLKGKGRVNGTLSDIELTYNTLEAEARATLQYIRDRRIAKGAQRATQDNLDLIDTIAEIEAREQADREYALALSNDPDASPSPPATPAPHPAHSYHSPASSSSSISGPSTSRIITPFADSNSVDCVICSDSTTRAYRAPCGCYYDRDCLTELFDKATVDESLFPPRCCNQQISFEQVRSIFSSELVRKFEAKAQEFRTTNRLYCHNPSCSRFLGPAVSTEREKSNRRCTHCFRTTCSFCKNASHASFVPCPTDTAAQQVLALGRQEGWQSCPSCHHMVELDTGCYHMTCRCRHEFCYLCARQWKTCTCVQWDENRLLAQAERRVVRDFGVLPAAARPGQLAALRREIVAMADNLRENHDCNHHIFGFARRGGGNCEVCGYWLRDFLLGVANPSMASDTVAHKILEACSPPLAPRSTMSDDEDETLLELAAQFQLDDLVELRAGLKGKGRVGGRSADIEAAYNAVETEAKITLQRIRDRRIAQSAQRAMRDDANILAVLNKIEEQERADREYAIALHQNANACPPAPRVQQNNFPPSPGWDSDSDYEPQPSSSRVRSASYDSSSDDDLYDEQVDWLKLWCSADEIYNQTQTNDQ</sequence>
<keyword evidence="9" id="KW-0732">Signal</keyword>
<evidence type="ECO:0000256" key="6">
    <source>
        <dbReference type="ARBA" id="ARBA00022833"/>
    </source>
</evidence>
<evidence type="ECO:0000256" key="8">
    <source>
        <dbReference type="SAM" id="Phobius"/>
    </source>
</evidence>
<feature type="signal peptide" evidence="9">
    <location>
        <begin position="1"/>
        <end position="16"/>
    </location>
</feature>
<evidence type="ECO:0000256" key="3">
    <source>
        <dbReference type="ARBA" id="ARBA00022737"/>
    </source>
</evidence>
<feature type="compositionally biased region" description="Low complexity" evidence="7">
    <location>
        <begin position="809"/>
        <end position="820"/>
    </location>
</feature>
<keyword evidence="8" id="KW-1133">Transmembrane helix</keyword>
<dbReference type="InterPro" id="IPR044066">
    <property type="entry name" value="TRIAD_supradom"/>
</dbReference>
<reference evidence="11 12" key="1">
    <citation type="journal article" date="2019" name="Fungal Biol. Biotechnol.">
        <title>Draft genome sequence of fastidious pathogen Ceratobasidium theobromae, which causes vascular-streak dieback in Theobroma cacao.</title>
        <authorList>
            <person name="Ali S.S."/>
            <person name="Asman A."/>
            <person name="Shao J."/>
            <person name="Firmansyah A.P."/>
            <person name="Susilo A.W."/>
            <person name="Rosmana A."/>
            <person name="McMahon P."/>
            <person name="Junaid M."/>
            <person name="Guest D."/>
            <person name="Kheng T.Y."/>
            <person name="Meinhardt L.W."/>
            <person name="Bailey B.A."/>
        </authorList>
    </citation>
    <scope>NUCLEOTIDE SEQUENCE [LARGE SCALE GENOMIC DNA]</scope>
    <source>
        <strain evidence="11 12">CT2</strain>
    </source>
</reference>
<dbReference type="SUPFAM" id="SSF57850">
    <property type="entry name" value="RING/U-box"/>
    <property type="match status" value="2"/>
</dbReference>
<keyword evidence="6" id="KW-0862">Zinc</keyword>
<evidence type="ECO:0000256" key="2">
    <source>
        <dbReference type="ARBA" id="ARBA00022723"/>
    </source>
</evidence>
<dbReference type="AlphaFoldDB" id="A0A5N5QSR3"/>
<evidence type="ECO:0000256" key="1">
    <source>
        <dbReference type="ARBA" id="ARBA00022679"/>
    </source>
</evidence>
<feature type="chain" id="PRO_5024329699" evidence="9">
    <location>
        <begin position="17"/>
        <end position="852"/>
    </location>
</feature>
<evidence type="ECO:0000259" key="10">
    <source>
        <dbReference type="PROSITE" id="PS51873"/>
    </source>
</evidence>
<dbReference type="CDD" id="cd22584">
    <property type="entry name" value="Rcat_RBR_unk"/>
    <property type="match status" value="1"/>
</dbReference>
<keyword evidence="8" id="KW-0472">Membrane</keyword>
<keyword evidence="12" id="KW-1185">Reference proteome</keyword>
<comment type="caution">
    <text evidence="11">The sequence shown here is derived from an EMBL/GenBank/DDBJ whole genome shotgun (WGS) entry which is preliminary data.</text>
</comment>
<keyword evidence="2" id="KW-0479">Metal-binding</keyword>
<gene>
    <name evidence="11" type="ORF">CTheo_1781</name>
</gene>
<keyword evidence="3" id="KW-0677">Repeat</keyword>
<accession>A0A5N5QSR3</accession>
<evidence type="ECO:0000313" key="12">
    <source>
        <dbReference type="Proteomes" id="UP000383932"/>
    </source>
</evidence>
<feature type="region of interest" description="Disordered" evidence="7">
    <location>
        <begin position="780"/>
        <end position="824"/>
    </location>
</feature>
<evidence type="ECO:0000256" key="4">
    <source>
        <dbReference type="ARBA" id="ARBA00022771"/>
    </source>
</evidence>
<evidence type="ECO:0000256" key="5">
    <source>
        <dbReference type="ARBA" id="ARBA00022786"/>
    </source>
</evidence>
<keyword evidence="4" id="KW-0863">Zinc-finger</keyword>
<organism evidence="11 12">
    <name type="scientific">Ceratobasidium theobromae</name>
    <dbReference type="NCBI Taxonomy" id="1582974"/>
    <lineage>
        <taxon>Eukaryota</taxon>
        <taxon>Fungi</taxon>
        <taxon>Dikarya</taxon>
        <taxon>Basidiomycota</taxon>
        <taxon>Agaricomycotina</taxon>
        <taxon>Agaricomycetes</taxon>
        <taxon>Cantharellales</taxon>
        <taxon>Ceratobasidiaceae</taxon>
        <taxon>Ceratobasidium</taxon>
    </lineage>
</organism>
<feature type="domain" description="RING-type" evidence="10">
    <location>
        <begin position="380"/>
        <end position="571"/>
    </location>
</feature>
<dbReference type="PROSITE" id="PS51873">
    <property type="entry name" value="TRIAD"/>
    <property type="match status" value="1"/>
</dbReference>
<feature type="region of interest" description="Disordered" evidence="7">
    <location>
        <begin position="333"/>
        <end position="367"/>
    </location>
</feature>
<dbReference type="Pfam" id="PF22191">
    <property type="entry name" value="IBR_1"/>
    <property type="match status" value="1"/>
</dbReference>
<dbReference type="CDD" id="cd20335">
    <property type="entry name" value="BRcat_RBR"/>
    <property type="match status" value="1"/>
</dbReference>
<dbReference type="PROSITE" id="PS00518">
    <property type="entry name" value="ZF_RING_1"/>
    <property type="match status" value="1"/>
</dbReference>
<dbReference type="GO" id="GO:0008270">
    <property type="term" value="F:zinc ion binding"/>
    <property type="evidence" value="ECO:0007669"/>
    <property type="project" value="UniProtKB-KW"/>
</dbReference>
<evidence type="ECO:0000313" key="11">
    <source>
        <dbReference type="EMBL" id="KAB5594802.1"/>
    </source>
</evidence>
<keyword evidence="8" id="KW-0812">Transmembrane</keyword>
<dbReference type="EMBL" id="SSOP01000016">
    <property type="protein sequence ID" value="KAB5594802.1"/>
    <property type="molecule type" value="Genomic_DNA"/>
</dbReference>
<name>A0A5N5QSR3_9AGAM</name>
<dbReference type="Proteomes" id="UP000383932">
    <property type="component" value="Unassembled WGS sequence"/>
</dbReference>
<dbReference type="InterPro" id="IPR017907">
    <property type="entry name" value="Znf_RING_CS"/>
</dbReference>
<dbReference type="Gene3D" id="1.20.120.1750">
    <property type="match status" value="1"/>
</dbReference>
<evidence type="ECO:0000256" key="7">
    <source>
        <dbReference type="SAM" id="MobiDB-lite"/>
    </source>
</evidence>
<evidence type="ECO:0000256" key="9">
    <source>
        <dbReference type="SAM" id="SignalP"/>
    </source>
</evidence>
<feature type="compositionally biased region" description="Pro residues" evidence="7">
    <location>
        <begin position="339"/>
        <end position="349"/>
    </location>
</feature>
<proteinExistence type="predicted"/>
<dbReference type="GO" id="GO:0004842">
    <property type="term" value="F:ubiquitin-protein transferase activity"/>
    <property type="evidence" value="ECO:0007669"/>
    <property type="project" value="InterPro"/>
</dbReference>
<dbReference type="OrthoDB" id="9977870at2759"/>
<dbReference type="GO" id="GO:0016567">
    <property type="term" value="P:protein ubiquitination"/>
    <property type="evidence" value="ECO:0007669"/>
    <property type="project" value="InterPro"/>
</dbReference>
<dbReference type="InterPro" id="IPR031127">
    <property type="entry name" value="E3_UB_ligase_RBR"/>
</dbReference>
<keyword evidence="5" id="KW-0833">Ubl conjugation pathway</keyword>
<protein>
    <submittedName>
        <fullName evidence="11">E3 ubiquitin-protein ligase</fullName>
    </submittedName>
</protein>
<keyword evidence="1" id="KW-0808">Transferase</keyword>
<feature type="compositionally biased region" description="Low complexity" evidence="7">
    <location>
        <begin position="350"/>
        <end position="367"/>
    </location>
</feature>
<dbReference type="PANTHER" id="PTHR11685">
    <property type="entry name" value="RBR FAMILY RING FINGER AND IBR DOMAIN-CONTAINING"/>
    <property type="match status" value="1"/>
</dbReference>